<dbReference type="Pfam" id="PF03653">
    <property type="entry name" value="UPF0093"/>
    <property type="match status" value="1"/>
</dbReference>
<evidence type="ECO:0000256" key="12">
    <source>
        <dbReference type="ARBA" id="ARBA00023136"/>
    </source>
</evidence>
<evidence type="ECO:0000313" key="17">
    <source>
        <dbReference type="Proteomes" id="UP000646365"/>
    </source>
</evidence>
<comment type="subunit">
    <text evidence="14">Homodimer.</text>
</comment>
<keyword evidence="6 14" id="KW-0349">Heme</keyword>
<dbReference type="RefSeq" id="WP_189049700.1">
    <property type="nucleotide sequence ID" value="NZ_BMJQ01000012.1"/>
</dbReference>
<dbReference type="GO" id="GO:0005886">
    <property type="term" value="C:plasma membrane"/>
    <property type="evidence" value="ECO:0007669"/>
    <property type="project" value="UniProtKB-SubCell"/>
</dbReference>
<dbReference type="PANTHER" id="PTHR40255:SF1">
    <property type="entry name" value="PROTOPORPHYRINOGEN IX OXIDASE"/>
    <property type="match status" value="1"/>
</dbReference>
<feature type="binding site" description="axial binding residue" evidence="14">
    <location>
        <position position="15"/>
    </location>
    <ligand>
        <name>heme</name>
        <dbReference type="ChEBI" id="CHEBI:30413"/>
    </ligand>
    <ligandPart>
        <name>Fe</name>
        <dbReference type="ChEBI" id="CHEBI:18248"/>
    </ligandPart>
</feature>
<evidence type="ECO:0000256" key="8">
    <source>
        <dbReference type="ARBA" id="ARBA00022723"/>
    </source>
</evidence>
<gene>
    <name evidence="16" type="ORF">GCM10011611_43470</name>
</gene>
<dbReference type="UniPathway" id="UPA00251">
    <property type="reaction ID" value="UER00324"/>
</dbReference>
<protein>
    <recommendedName>
        <fullName evidence="4 14">Protoporphyrinogen IX oxidase</fullName>
        <shortName evidence="14">PPO</shortName>
        <ecNumber evidence="14 15">1.3.99.-</ecNumber>
    </recommendedName>
</protein>
<dbReference type="GO" id="GO:0070818">
    <property type="term" value="F:protoporphyrinogen oxidase activity"/>
    <property type="evidence" value="ECO:0007669"/>
    <property type="project" value="UniProtKB-UniRule"/>
</dbReference>
<keyword evidence="12 14" id="KW-0472">Membrane</keyword>
<feature type="transmembrane region" description="Helical" evidence="14">
    <location>
        <begin position="127"/>
        <end position="145"/>
    </location>
</feature>
<dbReference type="InterPro" id="IPR005265">
    <property type="entry name" value="HemJ-like"/>
</dbReference>
<dbReference type="GO" id="GO:0046872">
    <property type="term" value="F:metal ion binding"/>
    <property type="evidence" value="ECO:0007669"/>
    <property type="project" value="UniProtKB-UniRule"/>
</dbReference>
<dbReference type="HAMAP" id="MF_02239">
    <property type="entry name" value="HemJ"/>
    <property type="match status" value="1"/>
</dbReference>
<comment type="caution">
    <text evidence="16">The sequence shown here is derived from an EMBL/GenBank/DDBJ whole genome shotgun (WGS) entry which is preliminary data.</text>
</comment>
<evidence type="ECO:0000256" key="4">
    <source>
        <dbReference type="ARBA" id="ARBA00017504"/>
    </source>
</evidence>
<keyword evidence="9 14" id="KW-1133">Transmembrane helix</keyword>
<evidence type="ECO:0000256" key="1">
    <source>
        <dbReference type="ARBA" id="ARBA00004651"/>
    </source>
</evidence>
<evidence type="ECO:0000256" key="9">
    <source>
        <dbReference type="ARBA" id="ARBA00022989"/>
    </source>
</evidence>
<reference evidence="16" key="2">
    <citation type="submission" date="2020-09" db="EMBL/GenBank/DDBJ databases">
        <authorList>
            <person name="Sun Q."/>
            <person name="Zhou Y."/>
        </authorList>
    </citation>
    <scope>NUCLEOTIDE SEQUENCE</scope>
    <source>
        <strain evidence="16">CGMCC 1.15725</strain>
    </source>
</reference>
<evidence type="ECO:0000256" key="10">
    <source>
        <dbReference type="ARBA" id="ARBA00023002"/>
    </source>
</evidence>
<evidence type="ECO:0000256" key="5">
    <source>
        <dbReference type="ARBA" id="ARBA00022475"/>
    </source>
</evidence>
<evidence type="ECO:0000256" key="2">
    <source>
        <dbReference type="ARBA" id="ARBA00005073"/>
    </source>
</evidence>
<dbReference type="NCBIfam" id="TIGR00701">
    <property type="entry name" value="protoporphyrinogen oxidase HemJ"/>
    <property type="match status" value="1"/>
</dbReference>
<reference evidence="16" key="1">
    <citation type="journal article" date="2014" name="Int. J. Syst. Evol. Microbiol.">
        <title>Complete genome sequence of Corynebacterium casei LMG S-19264T (=DSM 44701T), isolated from a smear-ripened cheese.</title>
        <authorList>
            <consortium name="US DOE Joint Genome Institute (JGI-PGF)"/>
            <person name="Walter F."/>
            <person name="Albersmeier A."/>
            <person name="Kalinowski J."/>
            <person name="Ruckert C."/>
        </authorList>
    </citation>
    <scope>NUCLEOTIDE SEQUENCE</scope>
    <source>
        <strain evidence="16">CGMCC 1.15725</strain>
    </source>
</reference>
<comment type="cofactor">
    <cofactor evidence="14 15">
        <name>heme b</name>
        <dbReference type="ChEBI" id="CHEBI:60344"/>
    </cofactor>
    <text evidence="14 15">Binds 1 heme b (iron(II)-protoporphyrin IX) group per subunit.</text>
</comment>
<accession>A0A8J2YXK1</accession>
<evidence type="ECO:0000256" key="14">
    <source>
        <dbReference type="HAMAP-Rule" id="MF_02239"/>
    </source>
</evidence>
<keyword evidence="17" id="KW-1185">Reference proteome</keyword>
<evidence type="ECO:0000256" key="6">
    <source>
        <dbReference type="ARBA" id="ARBA00022617"/>
    </source>
</evidence>
<dbReference type="PANTHER" id="PTHR40255">
    <property type="entry name" value="UPF0093 MEMBRANE PROTEIN SLR1790"/>
    <property type="match status" value="1"/>
</dbReference>
<keyword evidence="7 14" id="KW-0812">Transmembrane</keyword>
<comment type="catalytic activity">
    <reaction evidence="13 14 15">
        <text>protoporphyrinogen IX + 3 A = protoporphyrin IX + 3 AH2</text>
        <dbReference type="Rhea" id="RHEA:62000"/>
        <dbReference type="ChEBI" id="CHEBI:13193"/>
        <dbReference type="ChEBI" id="CHEBI:17499"/>
        <dbReference type="ChEBI" id="CHEBI:57306"/>
        <dbReference type="ChEBI" id="CHEBI:57307"/>
    </reaction>
</comment>
<keyword evidence="10 14" id="KW-0560">Oxidoreductase</keyword>
<comment type="similarity">
    <text evidence="3 14 15">Belongs to the HemJ family.</text>
</comment>
<feature type="binding site" description="axial binding residue" evidence="14">
    <location>
        <position position="92"/>
    </location>
    <ligand>
        <name>heme</name>
        <dbReference type="ChEBI" id="CHEBI:30413"/>
    </ligand>
    <ligandPart>
        <name>Fe</name>
        <dbReference type="ChEBI" id="CHEBI:18248"/>
    </ligandPart>
</feature>
<organism evidence="16 17">
    <name type="scientific">Aliidongia dinghuensis</name>
    <dbReference type="NCBI Taxonomy" id="1867774"/>
    <lineage>
        <taxon>Bacteria</taxon>
        <taxon>Pseudomonadati</taxon>
        <taxon>Pseudomonadota</taxon>
        <taxon>Alphaproteobacteria</taxon>
        <taxon>Rhodospirillales</taxon>
        <taxon>Dongiaceae</taxon>
        <taxon>Aliidongia</taxon>
    </lineage>
</organism>
<proteinExistence type="inferred from homology"/>
<comment type="pathway">
    <text evidence="2 14 15">Porphyrin-containing compound metabolism; protoporphyrin-IX biosynthesis; protoporphyrin-IX from protoporphyrinogen-IX: step 1/1.</text>
</comment>
<keyword evidence="11 14" id="KW-0408">Iron</keyword>
<sequence>MDFLAAAYPWIKSLHIISVIAWMASMLYLPRLFVYHAAAPAGSAQSEIFKVMERRLSRGIMLPAMTATLVFGGLLLSTPGVVDWHNGWIHAKLGLVFAMLVVQHFLGGWRRAFAEDRNRHSERFYRVVNEVPTVLMIGIVILVVVKPF</sequence>
<evidence type="ECO:0000256" key="11">
    <source>
        <dbReference type="ARBA" id="ARBA00023004"/>
    </source>
</evidence>
<evidence type="ECO:0000256" key="7">
    <source>
        <dbReference type="ARBA" id="ARBA00022692"/>
    </source>
</evidence>
<evidence type="ECO:0000256" key="3">
    <source>
        <dbReference type="ARBA" id="ARBA00006501"/>
    </source>
</evidence>
<evidence type="ECO:0000256" key="13">
    <source>
        <dbReference type="ARBA" id="ARBA00048390"/>
    </source>
</evidence>
<comment type="subcellular location">
    <subcellularLocation>
        <location evidence="1 14">Cell membrane</location>
        <topology evidence="1 14">Multi-pass membrane protein</topology>
    </subcellularLocation>
</comment>
<evidence type="ECO:0000313" key="16">
    <source>
        <dbReference type="EMBL" id="GGF32593.1"/>
    </source>
</evidence>
<dbReference type="EMBL" id="BMJQ01000012">
    <property type="protein sequence ID" value="GGF32593.1"/>
    <property type="molecule type" value="Genomic_DNA"/>
</dbReference>
<evidence type="ECO:0000256" key="15">
    <source>
        <dbReference type="PIRNR" id="PIRNR004638"/>
    </source>
</evidence>
<dbReference type="PIRSF" id="PIRSF004638">
    <property type="entry name" value="UCP004638"/>
    <property type="match status" value="1"/>
</dbReference>
<feature type="transmembrane region" description="Helical" evidence="14">
    <location>
        <begin position="88"/>
        <end position="106"/>
    </location>
</feature>
<keyword evidence="5 14" id="KW-1003">Cell membrane</keyword>
<comment type="function">
    <text evidence="14 15">Catalyzes the oxidation of protoporphyrinogen IX to protoporphyrin IX.</text>
</comment>
<dbReference type="GO" id="GO:0006782">
    <property type="term" value="P:protoporphyrinogen IX biosynthetic process"/>
    <property type="evidence" value="ECO:0007669"/>
    <property type="project" value="UniProtKB-UniRule"/>
</dbReference>
<dbReference type="AlphaFoldDB" id="A0A8J2YXK1"/>
<feature type="transmembrane region" description="Helical" evidence="14">
    <location>
        <begin position="60"/>
        <end position="82"/>
    </location>
</feature>
<dbReference type="EC" id="1.3.99.-" evidence="14 15"/>
<feature type="transmembrane region" description="Helical" evidence="14">
    <location>
        <begin position="6"/>
        <end position="29"/>
    </location>
</feature>
<dbReference type="Proteomes" id="UP000646365">
    <property type="component" value="Unassembled WGS sequence"/>
</dbReference>
<name>A0A8J2YXK1_9PROT</name>
<keyword evidence="8 14" id="KW-0479">Metal-binding</keyword>